<dbReference type="Proteomes" id="UP000283841">
    <property type="component" value="Unassembled WGS sequence"/>
</dbReference>
<dbReference type="EMBL" id="RCNU01000004">
    <property type="protein sequence ID" value="RWQ96366.1"/>
    <property type="molecule type" value="Genomic_DNA"/>
</dbReference>
<dbReference type="InterPro" id="IPR011051">
    <property type="entry name" value="RmlC_Cupin_sf"/>
</dbReference>
<dbReference type="GO" id="GO:0000256">
    <property type="term" value="P:allantoin catabolic process"/>
    <property type="evidence" value="ECO:0007669"/>
    <property type="project" value="InterPro"/>
</dbReference>
<dbReference type="AlphaFoldDB" id="A0A443HX07"/>
<dbReference type="GO" id="GO:0050385">
    <property type="term" value="F:ureidoglycolate lyase activity"/>
    <property type="evidence" value="ECO:0007669"/>
    <property type="project" value="UniProtKB-EC"/>
</dbReference>
<organism evidence="5 6">
    <name type="scientific">Byssochlamys spectabilis</name>
    <name type="common">Paecilomyces variotii</name>
    <dbReference type="NCBI Taxonomy" id="264951"/>
    <lineage>
        <taxon>Eukaryota</taxon>
        <taxon>Fungi</taxon>
        <taxon>Dikarya</taxon>
        <taxon>Ascomycota</taxon>
        <taxon>Pezizomycotina</taxon>
        <taxon>Eurotiomycetes</taxon>
        <taxon>Eurotiomycetidae</taxon>
        <taxon>Eurotiales</taxon>
        <taxon>Thermoascaceae</taxon>
        <taxon>Paecilomyces</taxon>
    </lineage>
</organism>
<keyword evidence="3" id="KW-0456">Lyase</keyword>
<evidence type="ECO:0000256" key="4">
    <source>
        <dbReference type="ARBA" id="ARBA00047684"/>
    </source>
</evidence>
<comment type="subunit">
    <text evidence="1">Homodimer.</text>
</comment>
<dbReference type="Gene3D" id="2.60.120.480">
    <property type="entry name" value="Ureidoglycolate hydrolase"/>
    <property type="match status" value="1"/>
</dbReference>
<dbReference type="SUPFAM" id="SSF51182">
    <property type="entry name" value="RmlC-like cupins"/>
    <property type="match status" value="1"/>
</dbReference>
<dbReference type="InterPro" id="IPR047233">
    <property type="entry name" value="UAH_cupin"/>
</dbReference>
<dbReference type="FunFam" id="2.60.120.480:FF:000002">
    <property type="entry name" value="Probable ureidoglycolate hydrolase"/>
    <property type="match status" value="1"/>
</dbReference>
<dbReference type="VEuPathDB" id="FungiDB:C8Q69DRAFT_464988"/>
<dbReference type="GO" id="GO:0004848">
    <property type="term" value="F:ureidoglycolate hydrolase activity"/>
    <property type="evidence" value="ECO:0007669"/>
    <property type="project" value="InterPro"/>
</dbReference>
<evidence type="ECO:0000256" key="2">
    <source>
        <dbReference type="ARBA" id="ARBA00022631"/>
    </source>
</evidence>
<sequence length="266" mass="28095">MPAPTLTASPPRLRVSAAPLTAEGFAPFGTVISSPLPRNITTAPQHPSAFIPPHGPAPVLANQGSALKYSPISPLQDGYTGTCPSGKAASARMSMFSCFPRKLRSLDDKSSSEVQLNGSSAVFDVRILERHPFTTQTFIPIDLSSKTYAGGQEEPSFLVIVAPTLKGETASATDGSGKTVSINDPPDLNNIKAFIARGGQAVTYGAGTWHAPMVVLGQRRVDFVVVQFVNGVDEEDCQEAAFKEGVMVELRADGGVTKGLWQPSKL</sequence>
<keyword evidence="6" id="KW-1185">Reference proteome</keyword>
<dbReference type="PANTHER" id="PTHR21221">
    <property type="entry name" value="UREIDOGLYCOLATE HYDROLASE"/>
    <property type="match status" value="1"/>
</dbReference>
<evidence type="ECO:0000313" key="5">
    <source>
        <dbReference type="EMBL" id="RWQ96366.1"/>
    </source>
</evidence>
<gene>
    <name evidence="5" type="ORF">C8Q69DRAFT_464988</name>
</gene>
<dbReference type="GO" id="GO:0006144">
    <property type="term" value="P:purine nucleobase metabolic process"/>
    <property type="evidence" value="ECO:0007669"/>
    <property type="project" value="UniProtKB-KW"/>
</dbReference>
<evidence type="ECO:0000256" key="3">
    <source>
        <dbReference type="ARBA" id="ARBA00023239"/>
    </source>
</evidence>
<dbReference type="Pfam" id="PF04115">
    <property type="entry name" value="Ureidogly_lyase"/>
    <property type="match status" value="1"/>
</dbReference>
<dbReference type="InterPro" id="IPR007247">
    <property type="entry name" value="Ureidogly_lyase"/>
</dbReference>
<dbReference type="RefSeq" id="XP_028486011.1">
    <property type="nucleotide sequence ID" value="XM_028630462.1"/>
</dbReference>
<dbReference type="InterPro" id="IPR024060">
    <property type="entry name" value="Ureidoglycolate_lyase_dom_sf"/>
</dbReference>
<keyword evidence="2" id="KW-0659">Purine metabolism</keyword>
<evidence type="ECO:0000256" key="1">
    <source>
        <dbReference type="ARBA" id="ARBA00011738"/>
    </source>
</evidence>
<accession>A0A443HX07</accession>
<dbReference type="GeneID" id="39599739"/>
<protein>
    <submittedName>
        <fullName evidence="5">Ureidoglycolate hydrolase</fullName>
    </submittedName>
</protein>
<name>A0A443HX07_BYSSP</name>
<keyword evidence="5" id="KW-0378">Hydrolase</keyword>
<comment type="catalytic activity">
    <reaction evidence="4">
        <text>(S)-ureidoglycolate = urea + glyoxylate</text>
        <dbReference type="Rhea" id="RHEA:11304"/>
        <dbReference type="ChEBI" id="CHEBI:16199"/>
        <dbReference type="ChEBI" id="CHEBI:36655"/>
        <dbReference type="ChEBI" id="CHEBI:57296"/>
        <dbReference type="EC" id="4.3.2.3"/>
    </reaction>
</comment>
<reference evidence="5 6" key="1">
    <citation type="journal article" date="2018" name="Front. Microbiol.">
        <title>Genomic and genetic insights into a cosmopolitan fungus, Paecilomyces variotii (Eurotiales).</title>
        <authorList>
            <person name="Urquhart A.S."/>
            <person name="Mondo S.J."/>
            <person name="Makela M.R."/>
            <person name="Hane J.K."/>
            <person name="Wiebenga A."/>
            <person name="He G."/>
            <person name="Mihaltcheva S."/>
            <person name="Pangilinan J."/>
            <person name="Lipzen A."/>
            <person name="Barry K."/>
            <person name="de Vries R.P."/>
            <person name="Grigoriev I.V."/>
            <person name="Idnurm A."/>
        </authorList>
    </citation>
    <scope>NUCLEOTIDE SEQUENCE [LARGE SCALE GENOMIC DNA]</scope>
    <source>
        <strain evidence="5 6">CBS 101075</strain>
    </source>
</reference>
<evidence type="ECO:0000313" key="6">
    <source>
        <dbReference type="Proteomes" id="UP000283841"/>
    </source>
</evidence>
<dbReference type="PANTHER" id="PTHR21221:SF1">
    <property type="entry name" value="UREIDOGLYCOLATE LYASE"/>
    <property type="match status" value="1"/>
</dbReference>
<dbReference type="CDD" id="cd20298">
    <property type="entry name" value="cupin_UAH"/>
    <property type="match status" value="1"/>
</dbReference>
<proteinExistence type="predicted"/>
<dbReference type="STRING" id="264951.A0A443HX07"/>
<comment type="caution">
    <text evidence="5">The sequence shown here is derived from an EMBL/GenBank/DDBJ whole genome shotgun (WGS) entry which is preliminary data.</text>
</comment>